<keyword evidence="8 12" id="KW-0238">DNA-binding</keyword>
<keyword evidence="4 12" id="KW-0863">Zinc-finger</keyword>
<evidence type="ECO:0000256" key="12">
    <source>
        <dbReference type="PROSITE-ProRule" id="PRU00309"/>
    </source>
</evidence>
<dbReference type="GO" id="GO:0008270">
    <property type="term" value="F:zinc ion binding"/>
    <property type="evidence" value="ECO:0007669"/>
    <property type="project" value="UniProtKB-KW"/>
</dbReference>
<evidence type="ECO:0000256" key="2">
    <source>
        <dbReference type="ARBA" id="ARBA00006177"/>
    </source>
</evidence>
<evidence type="ECO:0000259" key="13">
    <source>
        <dbReference type="PROSITE" id="PS50950"/>
    </source>
</evidence>
<dbReference type="InterPro" id="IPR006612">
    <property type="entry name" value="THAP_Znf"/>
</dbReference>
<evidence type="ECO:0000256" key="11">
    <source>
        <dbReference type="ARBA" id="ARBA00023306"/>
    </source>
</evidence>
<dbReference type="Pfam" id="PF05485">
    <property type="entry name" value="THAP"/>
    <property type="match status" value="1"/>
</dbReference>
<keyword evidence="6" id="KW-0805">Transcription regulation</keyword>
<dbReference type="PROSITE" id="PS50950">
    <property type="entry name" value="ZF_THAP"/>
    <property type="match status" value="1"/>
</dbReference>
<keyword evidence="10" id="KW-0539">Nucleus</keyword>
<dbReference type="Gene3D" id="6.20.210.20">
    <property type="entry name" value="THAP domain"/>
    <property type="match status" value="1"/>
</dbReference>
<accession>A0A8D9BZQ9</accession>
<keyword evidence="5" id="KW-0862">Zinc</keyword>
<dbReference type="SMART" id="SM00692">
    <property type="entry name" value="DM3"/>
    <property type="match status" value="1"/>
</dbReference>
<name>A0A8D9BZQ9_9HEMI</name>
<comment type="subcellular location">
    <subcellularLocation>
        <location evidence="1">Nucleus</location>
        <location evidence="1">Nucleoplasm</location>
    </subcellularLocation>
</comment>
<comment type="similarity">
    <text evidence="2">Belongs to the THAP1 family.</text>
</comment>
<dbReference type="PANTHER" id="PTHR46600:SF1">
    <property type="entry name" value="THAP DOMAIN-CONTAINING PROTEIN 1"/>
    <property type="match status" value="1"/>
</dbReference>
<dbReference type="InterPro" id="IPR038441">
    <property type="entry name" value="THAP_Znf_sf"/>
</dbReference>
<evidence type="ECO:0000256" key="10">
    <source>
        <dbReference type="ARBA" id="ARBA00023242"/>
    </source>
</evidence>
<keyword evidence="3" id="KW-0479">Metal-binding</keyword>
<evidence type="ECO:0000256" key="7">
    <source>
        <dbReference type="ARBA" id="ARBA00023054"/>
    </source>
</evidence>
<organism evidence="14">
    <name type="scientific">Cacopsylla melanoneura</name>
    <dbReference type="NCBI Taxonomy" id="428564"/>
    <lineage>
        <taxon>Eukaryota</taxon>
        <taxon>Metazoa</taxon>
        <taxon>Ecdysozoa</taxon>
        <taxon>Arthropoda</taxon>
        <taxon>Hexapoda</taxon>
        <taxon>Insecta</taxon>
        <taxon>Pterygota</taxon>
        <taxon>Neoptera</taxon>
        <taxon>Paraneoptera</taxon>
        <taxon>Hemiptera</taxon>
        <taxon>Sternorrhyncha</taxon>
        <taxon>Psylloidea</taxon>
        <taxon>Psyllidae</taxon>
        <taxon>Psyllinae</taxon>
        <taxon>Cacopsylla</taxon>
    </lineage>
</organism>
<keyword evidence="7" id="KW-0175">Coiled coil</keyword>
<evidence type="ECO:0000256" key="4">
    <source>
        <dbReference type="ARBA" id="ARBA00022771"/>
    </source>
</evidence>
<keyword evidence="11" id="KW-0131">Cell cycle</keyword>
<dbReference type="PANTHER" id="PTHR46600">
    <property type="entry name" value="THAP DOMAIN-CONTAINING"/>
    <property type="match status" value="1"/>
</dbReference>
<dbReference type="SUPFAM" id="SSF57716">
    <property type="entry name" value="Glucocorticoid receptor-like (DNA-binding domain)"/>
    <property type="match status" value="1"/>
</dbReference>
<dbReference type="InterPro" id="IPR026516">
    <property type="entry name" value="THAP1/10"/>
</dbReference>
<dbReference type="AlphaFoldDB" id="A0A8D9BZQ9"/>
<protein>
    <submittedName>
        <fullName evidence="14">THAP domain-containing protein 1</fullName>
    </submittedName>
</protein>
<evidence type="ECO:0000256" key="8">
    <source>
        <dbReference type="ARBA" id="ARBA00023125"/>
    </source>
</evidence>
<dbReference type="EMBL" id="HBUF01680213">
    <property type="protein sequence ID" value="CAG6792196.1"/>
    <property type="molecule type" value="Transcribed_RNA"/>
</dbReference>
<evidence type="ECO:0000256" key="1">
    <source>
        <dbReference type="ARBA" id="ARBA00004642"/>
    </source>
</evidence>
<evidence type="ECO:0000256" key="9">
    <source>
        <dbReference type="ARBA" id="ARBA00023163"/>
    </source>
</evidence>
<proteinExistence type="inferred from homology"/>
<dbReference type="GO" id="GO:0043565">
    <property type="term" value="F:sequence-specific DNA binding"/>
    <property type="evidence" value="ECO:0007669"/>
    <property type="project" value="InterPro"/>
</dbReference>
<dbReference type="GO" id="GO:0005654">
    <property type="term" value="C:nucleoplasm"/>
    <property type="evidence" value="ECO:0007669"/>
    <property type="project" value="UniProtKB-SubCell"/>
</dbReference>
<dbReference type="EMBL" id="HBUF01680214">
    <property type="protein sequence ID" value="CAG6792197.1"/>
    <property type="molecule type" value="Transcribed_RNA"/>
</dbReference>
<feature type="domain" description="THAP-type" evidence="13">
    <location>
        <begin position="1"/>
        <end position="79"/>
    </location>
</feature>
<reference evidence="14" key="1">
    <citation type="submission" date="2021-05" db="EMBL/GenBank/DDBJ databases">
        <authorList>
            <person name="Alioto T."/>
            <person name="Alioto T."/>
            <person name="Gomez Garrido J."/>
        </authorList>
    </citation>
    <scope>NUCLEOTIDE SEQUENCE</scope>
</reference>
<keyword evidence="9" id="KW-0804">Transcription</keyword>
<evidence type="ECO:0000256" key="3">
    <source>
        <dbReference type="ARBA" id="ARBA00022723"/>
    </source>
</evidence>
<evidence type="ECO:0000313" key="14">
    <source>
        <dbReference type="EMBL" id="CAG6792197.1"/>
    </source>
</evidence>
<dbReference type="SMART" id="SM00980">
    <property type="entry name" value="THAP"/>
    <property type="match status" value="1"/>
</dbReference>
<sequence>MVRSCSAFGCTTRSSKEETVFRFPMRYEGKKKEWEKALRREGFTATLYSGVCYKHFKPDDFKEKSTRLRLKPDAVPTIFESFPPYVQTEKRSLRKILKKESTSGVEPVYCVPSTSTYTVLSNGNKETKVELVDEDDDDDNFVEYYTFTKTEFKRLNSYIATSSEYKRQKMSEKMLNDLKRKYKLKLEFVGRCKITTTNYQTTLINFSLNYIDWVFFLLFLLDFSRRHPYRGCTTSQLVDLNSGDESTTKPHYLFLISQSHKTNEPLGKKLKNQKLQKDFWSFLSGLKLF</sequence>
<evidence type="ECO:0000256" key="6">
    <source>
        <dbReference type="ARBA" id="ARBA00023015"/>
    </source>
</evidence>
<evidence type="ECO:0000256" key="5">
    <source>
        <dbReference type="ARBA" id="ARBA00022833"/>
    </source>
</evidence>